<keyword evidence="4 7" id="KW-0812">Transmembrane</keyword>
<dbReference type="GO" id="GO:0055085">
    <property type="term" value="P:transmembrane transport"/>
    <property type="evidence" value="ECO:0007669"/>
    <property type="project" value="InterPro"/>
</dbReference>
<evidence type="ECO:0000313" key="9">
    <source>
        <dbReference type="EMBL" id="RLV75999.1"/>
    </source>
</evidence>
<dbReference type="AlphaFoldDB" id="A0A0A0N7J1"/>
<evidence type="ECO:0000313" key="10">
    <source>
        <dbReference type="Proteomes" id="UP000281594"/>
    </source>
</evidence>
<evidence type="ECO:0000259" key="8">
    <source>
        <dbReference type="PROSITE" id="PS50928"/>
    </source>
</evidence>
<feature type="transmembrane region" description="Helical" evidence="7">
    <location>
        <begin position="268"/>
        <end position="292"/>
    </location>
</feature>
<dbReference type="CDD" id="cd06261">
    <property type="entry name" value="TM_PBP2"/>
    <property type="match status" value="1"/>
</dbReference>
<evidence type="ECO:0000256" key="3">
    <source>
        <dbReference type="ARBA" id="ARBA00022475"/>
    </source>
</evidence>
<evidence type="ECO:0000256" key="6">
    <source>
        <dbReference type="ARBA" id="ARBA00023136"/>
    </source>
</evidence>
<dbReference type="PROSITE" id="PS50928">
    <property type="entry name" value="ABC_TM1"/>
    <property type="match status" value="1"/>
</dbReference>
<organism evidence="9 10">
    <name type="scientific">Streptomyces rapamycinicus (strain ATCC 29253 / DSM 41530 / NRRL 5491 / AYB-994)</name>
    <name type="common">Streptomyces hygroscopicus (strain ATCC 29253)</name>
    <dbReference type="NCBI Taxonomy" id="1343740"/>
    <lineage>
        <taxon>Bacteria</taxon>
        <taxon>Bacillati</taxon>
        <taxon>Actinomycetota</taxon>
        <taxon>Actinomycetes</taxon>
        <taxon>Kitasatosporales</taxon>
        <taxon>Streptomycetaceae</taxon>
        <taxon>Streptomyces</taxon>
        <taxon>Streptomyces violaceusniger group</taxon>
    </lineage>
</organism>
<dbReference type="RefSeq" id="WP_020865314.1">
    <property type="nucleotide sequence ID" value="NC_022785.1"/>
</dbReference>
<reference evidence="9 10" key="1">
    <citation type="journal article" date="2018" name="J. Biol. Chem.">
        <title>Discovery of the actinoplanic acid pathway in Streptomyces rapamycinicus reveals a genetically conserved synergism with rapamycin.</title>
        <authorList>
            <person name="Mrak P."/>
            <person name="Krastel P."/>
            <person name="Pivk Lukancic P."/>
            <person name="Tao J."/>
            <person name="Pistorius D."/>
            <person name="Moore C.M."/>
        </authorList>
    </citation>
    <scope>NUCLEOTIDE SEQUENCE [LARGE SCALE GENOMIC DNA]</scope>
    <source>
        <strain evidence="9 10">NRRL 5491</strain>
    </source>
</reference>
<comment type="similarity">
    <text evidence="7">Belongs to the binding-protein-dependent transport system permease family.</text>
</comment>
<gene>
    <name evidence="9" type="ORF">D3C57_142275</name>
</gene>
<evidence type="ECO:0000256" key="4">
    <source>
        <dbReference type="ARBA" id="ARBA00022692"/>
    </source>
</evidence>
<dbReference type="PANTHER" id="PTHR43386:SF6">
    <property type="entry name" value="ABC TRANSPORTER PERMEASE PROTEIN"/>
    <property type="match status" value="1"/>
</dbReference>
<evidence type="ECO:0000256" key="7">
    <source>
        <dbReference type="RuleBase" id="RU363032"/>
    </source>
</evidence>
<dbReference type="HOGENOM" id="CLU_028518_1_4_11"/>
<dbReference type="InterPro" id="IPR000515">
    <property type="entry name" value="MetI-like"/>
</dbReference>
<dbReference type="Pfam" id="PF00528">
    <property type="entry name" value="BPD_transp_1"/>
    <property type="match status" value="1"/>
</dbReference>
<dbReference type="InterPro" id="IPR050366">
    <property type="entry name" value="BP-dependent_transpt_permease"/>
</dbReference>
<keyword evidence="2 7" id="KW-0813">Transport</keyword>
<dbReference type="KEGG" id="src:M271_01405"/>
<evidence type="ECO:0000256" key="5">
    <source>
        <dbReference type="ARBA" id="ARBA00022989"/>
    </source>
</evidence>
<feature type="transmembrane region" description="Helical" evidence="7">
    <location>
        <begin position="103"/>
        <end position="127"/>
    </location>
</feature>
<dbReference type="GO" id="GO:0005886">
    <property type="term" value="C:plasma membrane"/>
    <property type="evidence" value="ECO:0007669"/>
    <property type="project" value="UniProtKB-SubCell"/>
</dbReference>
<feature type="transmembrane region" description="Helical" evidence="7">
    <location>
        <begin position="217"/>
        <end position="248"/>
    </location>
</feature>
<dbReference type="SUPFAM" id="SSF161098">
    <property type="entry name" value="MetI-like"/>
    <property type="match status" value="1"/>
</dbReference>
<protein>
    <recommendedName>
        <fullName evidence="8">ABC transmembrane type-1 domain-containing protein</fullName>
    </recommendedName>
</protein>
<feature type="transmembrane region" description="Helical" evidence="7">
    <location>
        <begin position="134"/>
        <end position="154"/>
    </location>
</feature>
<keyword evidence="6 7" id="KW-0472">Membrane</keyword>
<feature type="transmembrane region" description="Helical" evidence="7">
    <location>
        <begin position="35"/>
        <end position="59"/>
    </location>
</feature>
<feature type="domain" description="ABC transmembrane type-1" evidence="8">
    <location>
        <begin position="99"/>
        <end position="289"/>
    </location>
</feature>
<dbReference type="PANTHER" id="PTHR43386">
    <property type="entry name" value="OLIGOPEPTIDE TRANSPORT SYSTEM PERMEASE PROTEIN APPC"/>
    <property type="match status" value="1"/>
</dbReference>
<dbReference type="eggNOG" id="COG1173">
    <property type="taxonomic scope" value="Bacteria"/>
</dbReference>
<dbReference type="Gene3D" id="1.10.3720.10">
    <property type="entry name" value="MetI-like"/>
    <property type="match status" value="1"/>
</dbReference>
<keyword evidence="5 7" id="KW-1133">Transmembrane helix</keyword>
<comment type="subcellular location">
    <subcellularLocation>
        <location evidence="1 7">Cell membrane</location>
        <topology evidence="1 7">Multi-pass membrane protein</topology>
    </subcellularLocation>
</comment>
<dbReference type="STRING" id="1343740.M271_01405"/>
<evidence type="ECO:0000256" key="1">
    <source>
        <dbReference type="ARBA" id="ARBA00004651"/>
    </source>
</evidence>
<accession>A0A0A0N7J1</accession>
<dbReference type="Proteomes" id="UP000281594">
    <property type="component" value="Unassembled WGS sequence"/>
</dbReference>
<dbReference type="InterPro" id="IPR035906">
    <property type="entry name" value="MetI-like_sf"/>
</dbReference>
<sequence>MTSLLSAPEAAPASPALEPVPATGPWRSLLRRPRFVFSAFVVVLLCAVAAGPGFFAGWFGHGDPHSCDLDHSGHGPTAGHPFGYDIQGCDLYSNVIHGTRDSLGIGLLTTAVTLVTAVVLGCLAGYFGGLVDLLISRLMDVFFGFPVLIGMIVVLETFSVHSVTSVSLVLALFSWPVLTRIMRSSVLTVRDLDYVVAARELGAGHLRILVRHVIPNAIAPVAVLTSMSIGGVITAEASLTFLGVGLRAPAVSWGVQLNTAQQYFTDHLGLLLFPSLFLSLAVLGFVLLGDCLRDAFDPRLR</sequence>
<name>A0A0A0N7J1_STRRN</name>
<dbReference type="EMBL" id="QYCY01000002">
    <property type="protein sequence ID" value="RLV75999.1"/>
    <property type="molecule type" value="Genomic_DNA"/>
</dbReference>
<evidence type="ECO:0000256" key="2">
    <source>
        <dbReference type="ARBA" id="ARBA00022448"/>
    </source>
</evidence>
<feature type="transmembrane region" description="Helical" evidence="7">
    <location>
        <begin position="160"/>
        <end position="178"/>
    </location>
</feature>
<proteinExistence type="inferred from homology"/>
<comment type="caution">
    <text evidence="9">The sequence shown here is derived from an EMBL/GenBank/DDBJ whole genome shotgun (WGS) entry which is preliminary data.</text>
</comment>
<keyword evidence="3" id="KW-1003">Cell membrane</keyword>